<keyword evidence="1" id="KW-0805">Transcription regulation</keyword>
<organism evidence="7 8">
    <name type="scientific">Stephania cephalantha</name>
    <dbReference type="NCBI Taxonomy" id="152367"/>
    <lineage>
        <taxon>Eukaryota</taxon>
        <taxon>Viridiplantae</taxon>
        <taxon>Streptophyta</taxon>
        <taxon>Embryophyta</taxon>
        <taxon>Tracheophyta</taxon>
        <taxon>Spermatophyta</taxon>
        <taxon>Magnoliopsida</taxon>
        <taxon>Ranunculales</taxon>
        <taxon>Menispermaceae</taxon>
        <taxon>Menispermoideae</taxon>
        <taxon>Cissampelideae</taxon>
        <taxon>Stephania</taxon>
    </lineage>
</organism>
<evidence type="ECO:0000256" key="5">
    <source>
        <dbReference type="SAM" id="MobiDB-lite"/>
    </source>
</evidence>
<dbReference type="PROSITE" id="PS51005">
    <property type="entry name" value="NAC"/>
    <property type="match status" value="1"/>
</dbReference>
<dbReference type="InterPro" id="IPR036093">
    <property type="entry name" value="NAC_dom_sf"/>
</dbReference>
<accession>A0AAP0ELI4</accession>
<dbReference type="Proteomes" id="UP001419268">
    <property type="component" value="Unassembled WGS sequence"/>
</dbReference>
<evidence type="ECO:0000256" key="1">
    <source>
        <dbReference type="ARBA" id="ARBA00023015"/>
    </source>
</evidence>
<dbReference type="AlphaFoldDB" id="A0AAP0ELI4"/>
<comment type="caution">
    <text evidence="7">The sequence shown here is derived from an EMBL/GenBank/DDBJ whole genome shotgun (WGS) entry which is preliminary data.</text>
</comment>
<dbReference type="Pfam" id="PF02365">
    <property type="entry name" value="NAM"/>
    <property type="match status" value="1"/>
</dbReference>
<evidence type="ECO:0000256" key="2">
    <source>
        <dbReference type="ARBA" id="ARBA00023125"/>
    </source>
</evidence>
<sequence>MAFNMNLAYAMSLTTIVNVLYESNLDSDYLVNQAYWNVRDFYKEQQQERALLEELKSRRLQASALWQRLNGDRLTPPLNKRAQFGQYIHGGKNRGAGNGRWNASNGPINIFSSEGEMMGERRSLVYYNSKEKIPAKKTRWIMNEYRLPNPQPAIMSDSSSKDPFWTLCKIGETGRTSGDDDQVLPPPRPQPQQHQILQQATSTSWMETIKKRGHDDQRRQVYDEEEPSPKRAKARVAN</sequence>
<dbReference type="GO" id="GO:0003677">
    <property type="term" value="F:DNA binding"/>
    <property type="evidence" value="ECO:0007669"/>
    <property type="project" value="UniProtKB-KW"/>
</dbReference>
<feature type="compositionally biased region" description="Basic and acidic residues" evidence="5">
    <location>
        <begin position="208"/>
        <end position="222"/>
    </location>
</feature>
<name>A0AAP0ELI4_9MAGN</name>
<evidence type="ECO:0000256" key="3">
    <source>
        <dbReference type="ARBA" id="ARBA00023163"/>
    </source>
</evidence>
<dbReference type="Gene3D" id="2.170.150.80">
    <property type="entry name" value="NAC domain"/>
    <property type="match status" value="1"/>
</dbReference>
<evidence type="ECO:0000313" key="8">
    <source>
        <dbReference type="Proteomes" id="UP001419268"/>
    </source>
</evidence>
<evidence type="ECO:0000259" key="6">
    <source>
        <dbReference type="PROSITE" id="PS51005"/>
    </source>
</evidence>
<dbReference type="PANTHER" id="PTHR31719">
    <property type="entry name" value="NAC TRANSCRIPTION FACTOR 56"/>
    <property type="match status" value="1"/>
</dbReference>
<dbReference type="GO" id="GO:0006355">
    <property type="term" value="P:regulation of DNA-templated transcription"/>
    <property type="evidence" value="ECO:0007669"/>
    <property type="project" value="InterPro"/>
</dbReference>
<protein>
    <recommendedName>
        <fullName evidence="6">NAC domain-containing protein</fullName>
    </recommendedName>
</protein>
<evidence type="ECO:0000256" key="4">
    <source>
        <dbReference type="ARBA" id="ARBA00023242"/>
    </source>
</evidence>
<feature type="region of interest" description="Disordered" evidence="5">
    <location>
        <begin position="170"/>
        <end position="238"/>
    </location>
</feature>
<keyword evidence="8" id="KW-1185">Reference proteome</keyword>
<reference evidence="7 8" key="1">
    <citation type="submission" date="2024-01" db="EMBL/GenBank/DDBJ databases">
        <title>Genome assemblies of Stephania.</title>
        <authorList>
            <person name="Yang L."/>
        </authorList>
    </citation>
    <scope>NUCLEOTIDE SEQUENCE [LARGE SCALE GENOMIC DNA]</scope>
    <source>
        <strain evidence="7">JXDWG</strain>
        <tissue evidence="7">Leaf</tissue>
    </source>
</reference>
<keyword evidence="4" id="KW-0539">Nucleus</keyword>
<feature type="domain" description="NAC" evidence="6">
    <location>
        <begin position="3"/>
        <end position="173"/>
    </location>
</feature>
<dbReference type="EMBL" id="JBBNAG010000011">
    <property type="protein sequence ID" value="KAK9093937.1"/>
    <property type="molecule type" value="Genomic_DNA"/>
</dbReference>
<gene>
    <name evidence="7" type="ORF">Scep_025406</name>
</gene>
<keyword evidence="3" id="KW-0804">Transcription</keyword>
<evidence type="ECO:0000313" key="7">
    <source>
        <dbReference type="EMBL" id="KAK9093937.1"/>
    </source>
</evidence>
<proteinExistence type="predicted"/>
<keyword evidence="2" id="KW-0238">DNA-binding</keyword>
<dbReference type="InterPro" id="IPR003441">
    <property type="entry name" value="NAC-dom"/>
</dbReference>
<dbReference type="SUPFAM" id="SSF101941">
    <property type="entry name" value="NAC domain"/>
    <property type="match status" value="1"/>
</dbReference>
<dbReference type="PANTHER" id="PTHR31719:SF43">
    <property type="entry name" value="NAC TRANSCRIPTION FACTOR 56"/>
    <property type="match status" value="1"/>
</dbReference>